<dbReference type="GO" id="GO:1990423">
    <property type="term" value="C:RZZ complex"/>
    <property type="evidence" value="ECO:0007669"/>
    <property type="project" value="TreeGrafter"/>
</dbReference>
<dbReference type="Gene3D" id="1.10.357.150">
    <property type="match status" value="1"/>
</dbReference>
<dbReference type="PANTHER" id="PTHR12205:SF0">
    <property type="entry name" value="CENTROMERE_KINETOCHORE PROTEIN ZW10 HOMOLOG"/>
    <property type="match status" value="1"/>
</dbReference>
<evidence type="ECO:0000259" key="3">
    <source>
        <dbReference type="Pfam" id="PF20666"/>
    </source>
</evidence>
<dbReference type="AlphaFoldDB" id="A0A9N9TGC6"/>
<dbReference type="GO" id="GO:0007094">
    <property type="term" value="P:mitotic spindle assembly checkpoint signaling"/>
    <property type="evidence" value="ECO:0007669"/>
    <property type="project" value="TreeGrafter"/>
</dbReference>
<dbReference type="Proteomes" id="UP001153712">
    <property type="component" value="Chromosome 15"/>
</dbReference>
<evidence type="ECO:0000256" key="1">
    <source>
        <dbReference type="SAM" id="Coils"/>
    </source>
</evidence>
<keyword evidence="6" id="KW-1185">Reference proteome</keyword>
<evidence type="ECO:0000313" key="5">
    <source>
        <dbReference type="EMBL" id="CAG9857950.1"/>
    </source>
</evidence>
<keyword evidence="1" id="KW-0175">Coiled coil</keyword>
<dbReference type="PANTHER" id="PTHR12205">
    <property type="entry name" value="CENTROMERE/KINETOCHORE PROTEIN ZW10"/>
    <property type="match status" value="1"/>
</dbReference>
<evidence type="ECO:0000313" key="6">
    <source>
        <dbReference type="Proteomes" id="UP001153712"/>
    </source>
</evidence>
<protein>
    <recommendedName>
        <fullName evidence="7">Centromere/kinetochore protein zw10</fullName>
    </recommendedName>
</protein>
<accession>A0A9N9TGC6</accession>
<dbReference type="Pfam" id="PF20666">
    <property type="entry name" value="ZW10_C"/>
    <property type="match status" value="1"/>
</dbReference>
<evidence type="ECO:0000259" key="4">
    <source>
        <dbReference type="Pfam" id="PF22766"/>
    </source>
</evidence>
<proteinExistence type="predicted"/>
<organism evidence="5 6">
    <name type="scientific">Phyllotreta striolata</name>
    <name type="common">Striped flea beetle</name>
    <name type="synonym">Crioceris striolata</name>
    <dbReference type="NCBI Taxonomy" id="444603"/>
    <lineage>
        <taxon>Eukaryota</taxon>
        <taxon>Metazoa</taxon>
        <taxon>Ecdysozoa</taxon>
        <taxon>Arthropoda</taxon>
        <taxon>Hexapoda</taxon>
        <taxon>Insecta</taxon>
        <taxon>Pterygota</taxon>
        <taxon>Neoptera</taxon>
        <taxon>Endopterygota</taxon>
        <taxon>Coleoptera</taxon>
        <taxon>Polyphaga</taxon>
        <taxon>Cucujiformia</taxon>
        <taxon>Chrysomeloidea</taxon>
        <taxon>Chrysomelidae</taxon>
        <taxon>Galerucinae</taxon>
        <taxon>Alticini</taxon>
        <taxon>Phyllotreta</taxon>
    </lineage>
</organism>
<feature type="coiled-coil region" evidence="1">
    <location>
        <begin position="4"/>
        <end position="79"/>
    </location>
</feature>
<name>A0A9N9TGC6_PHYSR</name>
<dbReference type="InterPro" id="IPR055148">
    <property type="entry name" value="ZW10_C_2"/>
</dbReference>
<feature type="domain" description="ZW10 C-terminal helical" evidence="4">
    <location>
        <begin position="537"/>
        <end position="684"/>
    </location>
</feature>
<dbReference type="GO" id="GO:0005737">
    <property type="term" value="C:cytoplasm"/>
    <property type="evidence" value="ECO:0007669"/>
    <property type="project" value="GOC"/>
</dbReference>
<evidence type="ECO:0000259" key="2">
    <source>
        <dbReference type="Pfam" id="PF20665"/>
    </source>
</evidence>
<reference evidence="5" key="1">
    <citation type="submission" date="2022-01" db="EMBL/GenBank/DDBJ databases">
        <authorList>
            <person name="King R."/>
        </authorList>
    </citation>
    <scope>NUCLEOTIDE SEQUENCE</scope>
</reference>
<feature type="domain" description="Centromere/kinetochore protein zw10 C-terminal" evidence="3">
    <location>
        <begin position="387"/>
        <end position="514"/>
    </location>
</feature>
<dbReference type="GO" id="GO:0006888">
    <property type="term" value="P:endoplasmic reticulum to Golgi vesicle-mediated transport"/>
    <property type="evidence" value="ECO:0007669"/>
    <property type="project" value="TreeGrafter"/>
</dbReference>
<dbReference type="EMBL" id="OU900108">
    <property type="protein sequence ID" value="CAG9857950.1"/>
    <property type="molecule type" value="Genomic_DNA"/>
</dbReference>
<feature type="domain" description="Centromere/kinetochore protein zw10 middle" evidence="2">
    <location>
        <begin position="189"/>
        <end position="368"/>
    </location>
</feature>
<dbReference type="Pfam" id="PF22766">
    <property type="entry name" value="ZW10_C2"/>
    <property type="match status" value="1"/>
</dbReference>
<dbReference type="InterPro" id="IPR046362">
    <property type="entry name" value="Zw10/DSL1_C_sf"/>
</dbReference>
<dbReference type="OrthoDB" id="534815at2759"/>
<gene>
    <name evidence="5" type="ORF">PHYEVI_LOCUS4343</name>
</gene>
<dbReference type="Pfam" id="PF20665">
    <property type="entry name" value="Zw10_middle"/>
    <property type="match status" value="1"/>
</dbReference>
<sequence length="686" mass="79282">MDYLTNETLEIDEINRKIVELQLSVDNTKKEFVKYTDNVYIKYSSSGRPKKNRQLYKTAKTCQEELNNLRKDIEEFNTANLNRAEESITENLRELNTINFTLKVLSNVRRINEKLDEFDSLLTENRFLTCRQTIKALENLIQQIPDEENLLVSNEFRAIVNERNTLLSNKIRWSFQEHVITCKTDETSTIRINTNVQSLQEVLSAMFYEESDTFSVTSFAKFLWINFFTIIVDNSTEVNRKEIDTFAELSIKIIDANKRPKYTEVFQNIHQVLQYLIEYFNSTSIEYIGGIIRDNLSELIIKNCLSYTIPSTVEELRHYNKVIEDVKELERVLKESKFFANDTSSLLDYASNIDFHFINKKCQRYLHECTIIMKKDLHDMLPVEIQSERCCISKSVIELMEYCERILVEASQGSCISAGRLFTTCRNIVNKYATFVPDYHARLLKTIPQQVALFHNNCSYITHKLREWNDSYIKKLPSTLDVSSIGFLSEIDTLERTGSSMFNEYVANQSKQLVDIMKDNGLDGVVLEGNLSPKAEKSVRQCLRQQELLKTVWYKVLDNKIYNETIGSLLNVLCARLIESAVNFEDISSKAAEQLQELIEMAVNRGGKLFGDVAGEPVVYEHVPLWGKLKELGFVLGAGLKDIDDRWADRKGPLGVHFEPVELKGLVRALFQNTDRRAALLAKIQE</sequence>
<dbReference type="InterPro" id="IPR048344">
    <property type="entry name" value="Zw10_middle"/>
</dbReference>
<evidence type="ECO:0008006" key="7">
    <source>
        <dbReference type="Google" id="ProtNLM"/>
    </source>
</evidence>
<dbReference type="InterPro" id="IPR048343">
    <property type="entry name" value="ZW10_C"/>
</dbReference>